<comment type="caution">
    <text evidence="7">The sequence shown here is derived from an EMBL/GenBank/DDBJ whole genome shotgun (WGS) entry which is preliminary data.</text>
</comment>
<keyword evidence="3" id="KW-0285">Flavoprotein</keyword>
<gene>
    <name evidence="7" type="ORF">COHA_005587</name>
</gene>
<evidence type="ECO:0000313" key="8">
    <source>
        <dbReference type="Proteomes" id="UP001205105"/>
    </source>
</evidence>
<dbReference type="FunFam" id="1.10.150.570:FF:000001">
    <property type="entry name" value="tRNA uridine 5-carboxymethylaminomethyl modification enzyme MnmG"/>
    <property type="match status" value="1"/>
</dbReference>
<dbReference type="GO" id="GO:0030488">
    <property type="term" value="P:tRNA methylation"/>
    <property type="evidence" value="ECO:0007669"/>
    <property type="project" value="TreeGrafter"/>
</dbReference>
<dbReference type="EMBL" id="JADXDR010000076">
    <property type="protein sequence ID" value="KAI7840665.1"/>
    <property type="molecule type" value="Genomic_DNA"/>
</dbReference>
<sequence length="805" mass="83225">LSTASLAGATAACDVVVIGGGHAGVEAAAASARRGARTILVTPSPQASIGEMSCNPSIGGLAKGALVREVDALDGLMGRAADAAGIQFRMLNASKGPAVRGPRAQMDRLLYKRAVQGLLASVPNLEVHDGAVVDLIVQQRPTASSSSSSSSSAGASESNYSSSGGSSSGPAVAGVVLANGERIACRSVVVTTGTFLRGVIHVGSQSRPAGRIASLMSARAASKGEGAVRAAEMTDQADVAAAGAATLLAQRFGELGFQLGRLKTGTPPRLDGRTIDWSVCEEQPGDRPPTAFSFLNMHQRGWAPPAQQVSCYQTRTTAVSEALVMECMTSGRGAVFDSGRTVAQGGCVEPRYCPSLETKFRRFPGRTHHVWLEPEGLETDVVYPNGISNSMEPEDQLRLLATIPGLEGARMLVPAYAVEYDYVDPRELRPTLETRRLQGLYLAGQINGTTGYEEAAAQGLVAGANAACPGEPLVLSRGEAYMGVLVDDLHQRGTSEPYRMLSARAEFRLALRPDNADLRLTELGIELGLVGEQRAASFHSRRQEIEDAEQLLDSIQLSTSSWARQGFQVAQDGGWISAAQMLTRPGTSLAQLAAAAAAEGVPGWERLQQLAAPAAWAASEGSCSSNVSSMSGGGSGGGSGNGGGGSGGSGSSSSSSGASPKGPMACGAHASSAVDTAVFNCHYRPYLKKMEAEVADLRRDEALRIPESLDYSKMQLSAEDREKLSAARPSSLAAAQRIPGVTPAALLMLLQHVRKRQPRGSGGSGSSGEAAQGEGGSELGAQAAAASGSCDPATDWQHPTLCPTV</sequence>
<evidence type="ECO:0000313" key="7">
    <source>
        <dbReference type="EMBL" id="KAI7840665.1"/>
    </source>
</evidence>
<feature type="compositionally biased region" description="Gly residues" evidence="5">
    <location>
        <begin position="631"/>
        <end position="650"/>
    </location>
</feature>
<feature type="region of interest" description="Disordered" evidence="5">
    <location>
        <begin position="143"/>
        <end position="168"/>
    </location>
</feature>
<organism evidence="7 8">
    <name type="scientific">Chlorella ohadii</name>
    <dbReference type="NCBI Taxonomy" id="2649997"/>
    <lineage>
        <taxon>Eukaryota</taxon>
        <taxon>Viridiplantae</taxon>
        <taxon>Chlorophyta</taxon>
        <taxon>core chlorophytes</taxon>
        <taxon>Trebouxiophyceae</taxon>
        <taxon>Chlorellales</taxon>
        <taxon>Chlorellaceae</taxon>
        <taxon>Chlorella clade</taxon>
        <taxon>Chlorella</taxon>
    </lineage>
</organism>
<dbReference type="PRINTS" id="PR00411">
    <property type="entry name" value="PNDRDTASEI"/>
</dbReference>
<comment type="similarity">
    <text evidence="2">Belongs to the MnmG family.</text>
</comment>
<evidence type="ECO:0000256" key="5">
    <source>
        <dbReference type="SAM" id="MobiDB-lite"/>
    </source>
</evidence>
<dbReference type="Pfam" id="PF21680">
    <property type="entry name" value="GIDA_C_1st"/>
    <property type="match status" value="1"/>
</dbReference>
<dbReference type="Proteomes" id="UP001205105">
    <property type="component" value="Unassembled WGS sequence"/>
</dbReference>
<feature type="compositionally biased region" description="Low complexity" evidence="5">
    <location>
        <begin position="779"/>
        <end position="789"/>
    </location>
</feature>
<proteinExistence type="inferred from homology"/>
<keyword evidence="8" id="KW-1185">Reference proteome</keyword>
<dbReference type="InterPro" id="IPR020595">
    <property type="entry name" value="MnmG-rel_CS"/>
</dbReference>
<feature type="region of interest" description="Disordered" evidence="5">
    <location>
        <begin position="755"/>
        <end position="805"/>
    </location>
</feature>
<feature type="region of interest" description="Disordered" evidence="5">
    <location>
        <begin position="626"/>
        <end position="667"/>
    </location>
</feature>
<dbReference type="GO" id="GO:0005739">
    <property type="term" value="C:mitochondrion"/>
    <property type="evidence" value="ECO:0007669"/>
    <property type="project" value="GOC"/>
</dbReference>
<dbReference type="PANTHER" id="PTHR11806:SF0">
    <property type="entry name" value="PROTEIN MTO1 HOMOLOG, MITOCHONDRIAL"/>
    <property type="match status" value="1"/>
</dbReference>
<evidence type="ECO:0000256" key="1">
    <source>
        <dbReference type="ARBA" id="ARBA00001974"/>
    </source>
</evidence>
<feature type="domain" description="tRNA uridine 5-carboxymethylaminomethyl modification enzyme C-terminal subdomain" evidence="6">
    <location>
        <begin position="681"/>
        <end position="751"/>
    </location>
</feature>
<dbReference type="FunFam" id="3.50.50.60:FF:000002">
    <property type="entry name" value="tRNA uridine 5-carboxymethylaminomethyl modification enzyme MnmG"/>
    <property type="match status" value="1"/>
</dbReference>
<protein>
    <recommendedName>
        <fullName evidence="6">tRNA uridine 5-carboxymethylaminomethyl modification enzyme C-terminal subdomain domain-containing protein</fullName>
    </recommendedName>
</protein>
<name>A0AAD5H578_9CHLO</name>
<evidence type="ECO:0000256" key="3">
    <source>
        <dbReference type="ARBA" id="ARBA00022630"/>
    </source>
</evidence>
<dbReference type="Gene3D" id="3.50.50.60">
    <property type="entry name" value="FAD/NAD(P)-binding domain"/>
    <property type="match status" value="2"/>
</dbReference>
<reference evidence="7" key="1">
    <citation type="submission" date="2020-11" db="EMBL/GenBank/DDBJ databases">
        <title>Chlorella ohadii genome sequencing and assembly.</title>
        <authorList>
            <person name="Murik O."/>
            <person name="Treves H."/>
            <person name="Kedem I."/>
            <person name="Shotland Y."/>
            <person name="Kaplan A."/>
        </authorList>
    </citation>
    <scope>NUCLEOTIDE SEQUENCE</scope>
    <source>
        <strain evidence="7">1</strain>
    </source>
</reference>
<dbReference type="AlphaFoldDB" id="A0AAD5H578"/>
<dbReference type="Gene3D" id="1.10.150.570">
    <property type="entry name" value="GidA associated domain, C-terminal subdomain"/>
    <property type="match status" value="1"/>
</dbReference>
<dbReference type="SUPFAM" id="SSF51905">
    <property type="entry name" value="FAD/NAD(P)-binding domain"/>
    <property type="match status" value="1"/>
</dbReference>
<comment type="cofactor">
    <cofactor evidence="1">
        <name>FAD</name>
        <dbReference type="ChEBI" id="CHEBI:57692"/>
    </cofactor>
</comment>
<evidence type="ECO:0000256" key="2">
    <source>
        <dbReference type="ARBA" id="ARBA00007653"/>
    </source>
</evidence>
<evidence type="ECO:0000259" key="6">
    <source>
        <dbReference type="SMART" id="SM01228"/>
    </source>
</evidence>
<dbReference type="InterPro" id="IPR047001">
    <property type="entry name" value="MnmG_C_subdom"/>
</dbReference>
<accession>A0AAD5H578</accession>
<dbReference type="SMART" id="SM01228">
    <property type="entry name" value="GIDA_assoc_3"/>
    <property type="match status" value="1"/>
</dbReference>
<dbReference type="PANTHER" id="PTHR11806">
    <property type="entry name" value="GLUCOSE INHIBITED DIVISION PROTEIN A"/>
    <property type="match status" value="1"/>
</dbReference>
<dbReference type="InterPro" id="IPR026904">
    <property type="entry name" value="MnmG_C"/>
</dbReference>
<feature type="non-terminal residue" evidence="7">
    <location>
        <position position="1"/>
    </location>
</feature>
<dbReference type="PROSITE" id="PS01281">
    <property type="entry name" value="GIDA_2"/>
    <property type="match status" value="1"/>
</dbReference>
<dbReference type="InterPro" id="IPR002218">
    <property type="entry name" value="MnmG-rel"/>
</dbReference>
<dbReference type="InterPro" id="IPR049312">
    <property type="entry name" value="GIDA_C_N"/>
</dbReference>
<dbReference type="Pfam" id="PF13932">
    <property type="entry name" value="SAM_GIDA_C"/>
    <property type="match status" value="1"/>
</dbReference>
<dbReference type="InterPro" id="IPR044920">
    <property type="entry name" value="MnmG_C_subdom_sf"/>
</dbReference>
<dbReference type="GO" id="GO:0050660">
    <property type="term" value="F:flavin adenine dinucleotide binding"/>
    <property type="evidence" value="ECO:0007669"/>
    <property type="project" value="InterPro"/>
</dbReference>
<dbReference type="InterPro" id="IPR040131">
    <property type="entry name" value="MnmG_N"/>
</dbReference>
<dbReference type="Pfam" id="PF01134">
    <property type="entry name" value="GIDA"/>
    <property type="match status" value="2"/>
</dbReference>
<evidence type="ECO:0000256" key="4">
    <source>
        <dbReference type="ARBA" id="ARBA00022827"/>
    </source>
</evidence>
<keyword evidence="4" id="KW-0274">FAD</keyword>
<dbReference type="GO" id="GO:0070899">
    <property type="term" value="P:mitochondrial tRNA wobble uridine modification"/>
    <property type="evidence" value="ECO:0007669"/>
    <property type="project" value="UniProtKB-ARBA"/>
</dbReference>
<dbReference type="InterPro" id="IPR036188">
    <property type="entry name" value="FAD/NAD-bd_sf"/>
</dbReference>